<accession>A0A6J4KZ04</accession>
<protein>
    <submittedName>
        <fullName evidence="1">Uncharacterized protein</fullName>
    </submittedName>
</protein>
<dbReference type="AlphaFoldDB" id="A0A6J4KZ04"/>
<name>A0A6J4KZ04_9CYAN</name>
<sequence length="41" mass="4546">MFGVGLNIEILKAFHSFMKEKLVKSLIHISKLKTIFPASAG</sequence>
<dbReference type="EMBL" id="CADCTZ010000184">
    <property type="protein sequence ID" value="CAA9318333.1"/>
    <property type="molecule type" value="Genomic_DNA"/>
</dbReference>
<evidence type="ECO:0000313" key="1">
    <source>
        <dbReference type="EMBL" id="CAA9318333.1"/>
    </source>
</evidence>
<gene>
    <name evidence="1" type="ORF">AVDCRST_MAG84-1189</name>
</gene>
<proteinExistence type="predicted"/>
<organism evidence="1">
    <name type="scientific">uncultured Microcoleus sp</name>
    <dbReference type="NCBI Taxonomy" id="259945"/>
    <lineage>
        <taxon>Bacteria</taxon>
        <taxon>Bacillati</taxon>
        <taxon>Cyanobacteriota</taxon>
        <taxon>Cyanophyceae</taxon>
        <taxon>Oscillatoriophycideae</taxon>
        <taxon>Oscillatoriales</taxon>
        <taxon>Microcoleaceae</taxon>
        <taxon>Microcoleus</taxon>
        <taxon>environmental samples</taxon>
    </lineage>
</organism>
<reference evidence="1" key="1">
    <citation type="submission" date="2020-02" db="EMBL/GenBank/DDBJ databases">
        <authorList>
            <person name="Meier V. D."/>
        </authorList>
    </citation>
    <scope>NUCLEOTIDE SEQUENCE</scope>
    <source>
        <strain evidence="1">AVDCRST_MAG84</strain>
    </source>
</reference>